<evidence type="ECO:0000256" key="2">
    <source>
        <dbReference type="ARBA" id="ARBA00023315"/>
    </source>
</evidence>
<dbReference type="EnsemblPlants" id="EMT26312">
    <property type="protein sequence ID" value="EMT26312"/>
    <property type="gene ID" value="F775_16165"/>
</dbReference>
<accession>M8CGL0</accession>
<proteinExistence type="predicted"/>
<organism evidence="3">
    <name type="scientific">Aegilops tauschii</name>
    <name type="common">Tausch's goatgrass</name>
    <name type="synonym">Aegilops squarrosa</name>
    <dbReference type="NCBI Taxonomy" id="37682"/>
    <lineage>
        <taxon>Eukaryota</taxon>
        <taxon>Viridiplantae</taxon>
        <taxon>Streptophyta</taxon>
        <taxon>Embryophyta</taxon>
        <taxon>Tracheophyta</taxon>
        <taxon>Spermatophyta</taxon>
        <taxon>Magnoliopsida</taxon>
        <taxon>Liliopsida</taxon>
        <taxon>Poales</taxon>
        <taxon>Poaceae</taxon>
        <taxon>BOP clade</taxon>
        <taxon>Pooideae</taxon>
        <taxon>Triticodae</taxon>
        <taxon>Triticeae</taxon>
        <taxon>Triticinae</taxon>
        <taxon>Aegilops</taxon>
    </lineage>
</organism>
<keyword evidence="2" id="KW-0012">Acyltransferase</keyword>
<dbReference type="PANTHER" id="PTHR31625">
    <property type="match status" value="1"/>
</dbReference>
<dbReference type="Pfam" id="PF02458">
    <property type="entry name" value="Transferase"/>
    <property type="match status" value="2"/>
</dbReference>
<dbReference type="GO" id="GO:0016747">
    <property type="term" value="F:acyltransferase activity, transferring groups other than amino-acyl groups"/>
    <property type="evidence" value="ECO:0007669"/>
    <property type="project" value="UniProtKB-ARBA"/>
</dbReference>
<name>M8CGL0_AEGTA</name>
<dbReference type="ExpressionAtlas" id="M8CGL0">
    <property type="expression patterns" value="baseline"/>
</dbReference>
<dbReference type="InterPro" id="IPR023213">
    <property type="entry name" value="CAT-like_dom_sf"/>
</dbReference>
<keyword evidence="1" id="KW-0808">Transferase</keyword>
<evidence type="ECO:0000256" key="1">
    <source>
        <dbReference type="ARBA" id="ARBA00022679"/>
    </source>
</evidence>
<reference evidence="3" key="1">
    <citation type="submission" date="2015-06" db="UniProtKB">
        <authorList>
            <consortium name="EnsemblPlants"/>
        </authorList>
    </citation>
    <scope>IDENTIFICATION</scope>
</reference>
<dbReference type="InterPro" id="IPR051504">
    <property type="entry name" value="Plant_metabolite_acyltrans"/>
</dbReference>
<dbReference type="Gene3D" id="3.30.559.10">
    <property type="entry name" value="Chloramphenicol acetyltransferase-like domain"/>
    <property type="match status" value="1"/>
</dbReference>
<evidence type="ECO:0000313" key="3">
    <source>
        <dbReference type="EnsemblPlants" id="EMT26312"/>
    </source>
</evidence>
<protein>
    <submittedName>
        <fullName evidence="3">Anthocyanin 5-aromatic acyltransferase</fullName>
    </submittedName>
</protein>
<sequence>MGADSNLCVLHADVVTPSDVDLPPHSLPLTFFDVKWLRGPPVQRLFHYRLQDHHHHGNVQQLLSDLRASLSKALNLFYPLAGHVRLAPDTNRYELFYQPGDGVSFTVAEYDADVGDLASDGPVQEQGQAKTTHFLFSVDHRARLKPPLPATYFGNCSIPAIAVARHDELTVAGTGGLFTAFTAIANALEEVVGEGYQERWDGCGKRVMEAAKAGMMFVVGSPRFHVYDVDFGFGRPAKVVAVSGAMPGAMPVADARNGDGGVEVGLTFSAGGMEHFQRCFSDAMHAIGM</sequence>
<dbReference type="AlphaFoldDB" id="M8CGL0"/>